<evidence type="ECO:0008006" key="3">
    <source>
        <dbReference type="Google" id="ProtNLM"/>
    </source>
</evidence>
<dbReference type="Proteomes" id="UP000007723">
    <property type="component" value="Chromosome"/>
</dbReference>
<evidence type="ECO:0000313" key="1">
    <source>
        <dbReference type="EMBL" id="ACM60966.1"/>
    </source>
</evidence>
<accession>B9MKV8</accession>
<organism evidence="1 2">
    <name type="scientific">Caldicellulosiruptor bescii (strain ATCC BAA-1888 / DSM 6725 / KCTC 15123 / Z-1320)</name>
    <name type="common">Anaerocellum thermophilum</name>
    <dbReference type="NCBI Taxonomy" id="521460"/>
    <lineage>
        <taxon>Bacteria</taxon>
        <taxon>Bacillati</taxon>
        <taxon>Bacillota</taxon>
        <taxon>Bacillota incertae sedis</taxon>
        <taxon>Caldicellulosiruptorales</taxon>
        <taxon>Caldicellulosiruptoraceae</taxon>
        <taxon>Caldicellulosiruptor</taxon>
    </lineage>
</organism>
<gene>
    <name evidence="1" type="ordered locus">Athe_1878</name>
</gene>
<proteinExistence type="predicted"/>
<protein>
    <recommendedName>
        <fullName evidence="3">Late competence development protein ComFB</fullName>
    </recommendedName>
</protein>
<dbReference type="InterPro" id="IPR019657">
    <property type="entry name" value="ComFB"/>
</dbReference>
<reference evidence="2" key="1">
    <citation type="submission" date="2009-01" db="EMBL/GenBank/DDBJ databases">
        <title>Complete sequence of chromosome of Anaerocellum thermophilum DSM 6725.</title>
        <authorList>
            <person name="Lucas S."/>
            <person name="Copeland A."/>
            <person name="Lapidus A."/>
            <person name="Glavina del Rio T."/>
            <person name="Tice H."/>
            <person name="Bruce D."/>
            <person name="Goodwin L."/>
            <person name="Pitluck S."/>
            <person name="Sims D."/>
            <person name="Meincke L."/>
            <person name="Brettin T."/>
            <person name="Detter J.C."/>
            <person name="Han C."/>
            <person name="Larimer F."/>
            <person name="Land M."/>
            <person name="Hauser L."/>
            <person name="Kyrpides N."/>
            <person name="Ovchinnikova G."/>
            <person name="Kataeva I."/>
            <person name="Adams M.W.W."/>
        </authorList>
    </citation>
    <scope>NUCLEOTIDE SEQUENCE [LARGE SCALE GENOMIC DNA]</scope>
    <source>
        <strain evidence="2">ATCC BAA-1888 / DSM 6725 / Z-1320</strain>
    </source>
</reference>
<sequence>MMYVIKNLMEELVQKYYEKINDELGVCKCEKCKADVMALALNRLPPRYCVTEDGKMFVKLKELEIQFEVDIIAALAAAAYVVKNNVRHEERDCSDEM</sequence>
<dbReference type="HOGENOM" id="CLU_170941_0_0_9"/>
<dbReference type="Pfam" id="PF10719">
    <property type="entry name" value="ComFB"/>
    <property type="match status" value="1"/>
</dbReference>
<dbReference type="STRING" id="521460.Athe_1878"/>
<evidence type="ECO:0000313" key="2">
    <source>
        <dbReference type="Proteomes" id="UP000007723"/>
    </source>
</evidence>
<dbReference type="KEGG" id="ate:Athe_1878"/>
<dbReference type="EMBL" id="CP001393">
    <property type="protein sequence ID" value="ACM60966.1"/>
    <property type="molecule type" value="Genomic_DNA"/>
</dbReference>
<dbReference type="eggNOG" id="ENOG5032ZR4">
    <property type="taxonomic scope" value="Bacteria"/>
</dbReference>
<dbReference type="AlphaFoldDB" id="B9MKV8"/>
<name>B9MKV8_CALBD</name>